<evidence type="ECO:0000256" key="7">
    <source>
        <dbReference type="ARBA" id="ARBA00022927"/>
    </source>
</evidence>
<keyword evidence="5" id="KW-0997">Cell inner membrane</keyword>
<feature type="region of interest" description="Disordered" evidence="10">
    <location>
        <begin position="55"/>
        <end position="160"/>
    </location>
</feature>
<evidence type="ECO:0000313" key="16">
    <source>
        <dbReference type="EMBL" id="SUT96650.1"/>
    </source>
</evidence>
<keyword evidence="4" id="KW-1003">Cell membrane</keyword>
<dbReference type="NCBIfam" id="TIGR01352">
    <property type="entry name" value="tonB_Cterm"/>
    <property type="match status" value="1"/>
</dbReference>
<keyword evidence="9 11" id="KW-0472">Membrane</keyword>
<evidence type="ECO:0000313" key="17">
    <source>
        <dbReference type="Proteomes" id="UP000196240"/>
    </source>
</evidence>
<comment type="similarity">
    <text evidence="2">Belongs to the TonB family.</text>
</comment>
<keyword evidence="3" id="KW-0813">Transport</keyword>
<accession>A0A0W8GY17</accession>
<dbReference type="GO" id="GO:0005886">
    <property type="term" value="C:plasma membrane"/>
    <property type="evidence" value="ECO:0007669"/>
    <property type="project" value="UniProtKB-SubCell"/>
</dbReference>
<keyword evidence="7" id="KW-0653">Protein transport</keyword>
<evidence type="ECO:0000256" key="9">
    <source>
        <dbReference type="ARBA" id="ARBA00023136"/>
    </source>
</evidence>
<dbReference type="PRINTS" id="PR01217">
    <property type="entry name" value="PRICHEXTENSN"/>
</dbReference>
<evidence type="ECO:0000256" key="3">
    <source>
        <dbReference type="ARBA" id="ARBA00022448"/>
    </source>
</evidence>
<evidence type="ECO:0000256" key="11">
    <source>
        <dbReference type="SAM" id="Phobius"/>
    </source>
</evidence>
<feature type="compositionally biased region" description="Low complexity" evidence="10">
    <location>
        <begin position="105"/>
        <end position="117"/>
    </location>
</feature>
<evidence type="ECO:0000256" key="1">
    <source>
        <dbReference type="ARBA" id="ARBA00004383"/>
    </source>
</evidence>
<dbReference type="PANTHER" id="PTHR33446:SF2">
    <property type="entry name" value="PROTEIN TONB"/>
    <property type="match status" value="1"/>
</dbReference>
<dbReference type="GO" id="GO:0015031">
    <property type="term" value="P:protein transport"/>
    <property type="evidence" value="ECO:0007669"/>
    <property type="project" value="UniProtKB-KW"/>
</dbReference>
<comment type="subcellular location">
    <subcellularLocation>
        <location evidence="1">Cell inner membrane</location>
        <topology evidence="1">Single-pass membrane protein</topology>
        <orientation evidence="1">Periplasmic side</orientation>
    </subcellularLocation>
</comment>
<dbReference type="PANTHER" id="PTHR33446">
    <property type="entry name" value="PROTEIN TONB-RELATED"/>
    <property type="match status" value="1"/>
</dbReference>
<evidence type="ECO:0000259" key="12">
    <source>
        <dbReference type="PROSITE" id="PS52015"/>
    </source>
</evidence>
<dbReference type="Proteomes" id="UP000254227">
    <property type="component" value="Unassembled WGS sequence"/>
</dbReference>
<feature type="transmembrane region" description="Helical" evidence="11">
    <location>
        <begin position="16"/>
        <end position="38"/>
    </location>
</feature>
<dbReference type="EMBL" id="UFRV01000006">
    <property type="protein sequence ID" value="SUT96650.1"/>
    <property type="molecule type" value="Genomic_DNA"/>
</dbReference>
<name>A0A0W8GY17_ACIJO</name>
<reference evidence="16 18" key="2">
    <citation type="submission" date="2018-06" db="EMBL/GenBank/DDBJ databases">
        <authorList>
            <consortium name="Pathogen Informatics"/>
            <person name="Doyle S."/>
        </authorList>
    </citation>
    <scope>NUCLEOTIDE SEQUENCE [LARGE SCALE GENOMIC DNA]</scope>
    <source>
        <strain evidence="16 18">NCTC10308</strain>
    </source>
</reference>
<dbReference type="EMBL" id="FUUY01000005">
    <property type="protein sequence ID" value="SJX22160.1"/>
    <property type="molecule type" value="Genomic_DNA"/>
</dbReference>
<dbReference type="EMBL" id="JAOECG010000001">
    <property type="protein sequence ID" value="MDG9785515.1"/>
    <property type="molecule type" value="Genomic_DNA"/>
</dbReference>
<evidence type="ECO:0000313" key="18">
    <source>
        <dbReference type="Proteomes" id="UP000254227"/>
    </source>
</evidence>
<protein>
    <submittedName>
        <fullName evidence="14">Energy transducer TonB</fullName>
    </submittedName>
    <submittedName>
        <fullName evidence="13">TonB family protein</fullName>
    </submittedName>
    <submittedName>
        <fullName evidence="16">TonB protein</fullName>
    </submittedName>
    <submittedName>
        <fullName evidence="15">Transport protein TonB</fullName>
    </submittedName>
</protein>
<keyword evidence="8 11" id="KW-1133">Transmembrane helix</keyword>
<evidence type="ECO:0000256" key="10">
    <source>
        <dbReference type="SAM" id="MobiDB-lite"/>
    </source>
</evidence>
<gene>
    <name evidence="15" type="ORF">ACNJC6_01792</name>
    <name evidence="14" type="ORF">I6G67_03315</name>
    <name evidence="13" type="ORF">N7566_00540</name>
    <name evidence="16" type="ORF">NCTC10308_02100</name>
</gene>
<dbReference type="AlphaFoldDB" id="A0A0W8GY17"/>
<feature type="domain" description="TonB C-terminal" evidence="12">
    <location>
        <begin position="142"/>
        <end position="232"/>
    </location>
</feature>
<evidence type="ECO:0000256" key="2">
    <source>
        <dbReference type="ARBA" id="ARBA00006555"/>
    </source>
</evidence>
<reference evidence="13" key="4">
    <citation type="submission" date="2022-09" db="EMBL/GenBank/DDBJ databases">
        <title>Intensive care unit water sources are persistently colonized with multi-drug resistant bacteria and are the site of extensive horizontal gene transfer of antibiotic resistance genes.</title>
        <authorList>
            <person name="Diorio-Toth L."/>
        </authorList>
    </citation>
    <scope>NUCLEOTIDE SEQUENCE</scope>
    <source>
        <strain evidence="13">GD04065</strain>
    </source>
</reference>
<dbReference type="EMBL" id="CP065666">
    <property type="protein sequence ID" value="QPS04538.1"/>
    <property type="molecule type" value="Genomic_DNA"/>
</dbReference>
<evidence type="ECO:0000256" key="4">
    <source>
        <dbReference type="ARBA" id="ARBA00022475"/>
    </source>
</evidence>
<feature type="compositionally biased region" description="Basic and acidic residues" evidence="10">
    <location>
        <begin position="58"/>
        <end position="77"/>
    </location>
</feature>
<reference evidence="14 19" key="3">
    <citation type="submission" date="2020-12" db="EMBL/GenBank/DDBJ databases">
        <title>FDA dAtabase for Regulatory Grade micrObial Sequences (FDA-ARGOS): Supporting development and validation of Infectious Disease Dx tests.</title>
        <authorList>
            <person name="Sproer C."/>
            <person name="Gronow S."/>
            <person name="Severitt S."/>
            <person name="Schroder I."/>
            <person name="Tallon L."/>
            <person name="Sadzewicz L."/>
            <person name="Zhao X."/>
            <person name="Boylan J."/>
            <person name="Ott S."/>
            <person name="Bowen H."/>
            <person name="Vavikolanu K."/>
            <person name="Mehta A."/>
            <person name="Aluvathingal J."/>
            <person name="Nadendla S."/>
            <person name="Lowell S."/>
            <person name="Myers T."/>
            <person name="Yan Y."/>
            <person name="Sichtig H."/>
        </authorList>
    </citation>
    <scope>NUCLEOTIDE SEQUENCE [LARGE SCALE GENOMIC DNA]</scope>
    <source>
        <strain evidence="14 19">FDAARGOS_910</strain>
    </source>
</reference>
<dbReference type="Proteomes" id="UP000595107">
    <property type="component" value="Chromosome"/>
</dbReference>
<proteinExistence type="inferred from homology"/>
<dbReference type="Proteomes" id="UP001157887">
    <property type="component" value="Unassembled WGS sequence"/>
</dbReference>
<evidence type="ECO:0000313" key="13">
    <source>
        <dbReference type="EMBL" id="MDG9785515.1"/>
    </source>
</evidence>
<reference evidence="15 17" key="1">
    <citation type="submission" date="2017-02" db="EMBL/GenBank/DDBJ databases">
        <authorList>
            <person name="Peterson S.W."/>
        </authorList>
    </citation>
    <scope>NUCLEOTIDE SEQUENCE [LARGE SCALE GENOMIC DNA]</scope>
    <source>
        <strain evidence="15">C6</strain>
    </source>
</reference>
<dbReference type="Pfam" id="PF03544">
    <property type="entry name" value="TonB_C"/>
    <property type="match status" value="1"/>
</dbReference>
<keyword evidence="6 11" id="KW-0812">Transmembrane</keyword>
<evidence type="ECO:0000313" key="19">
    <source>
        <dbReference type="Proteomes" id="UP000595107"/>
    </source>
</evidence>
<organism evidence="13 20">
    <name type="scientific">Acinetobacter johnsonii</name>
    <dbReference type="NCBI Taxonomy" id="40214"/>
    <lineage>
        <taxon>Bacteria</taxon>
        <taxon>Pseudomonadati</taxon>
        <taxon>Pseudomonadota</taxon>
        <taxon>Gammaproteobacteria</taxon>
        <taxon>Moraxellales</taxon>
        <taxon>Moraxellaceae</taxon>
        <taxon>Acinetobacter</taxon>
    </lineage>
</organism>
<evidence type="ECO:0000256" key="6">
    <source>
        <dbReference type="ARBA" id="ARBA00022692"/>
    </source>
</evidence>
<dbReference type="GO" id="GO:0055085">
    <property type="term" value="P:transmembrane transport"/>
    <property type="evidence" value="ECO:0007669"/>
    <property type="project" value="InterPro"/>
</dbReference>
<dbReference type="Proteomes" id="UP000196240">
    <property type="component" value="Unassembled WGS sequence"/>
</dbReference>
<dbReference type="InterPro" id="IPR037682">
    <property type="entry name" value="TonB_C"/>
</dbReference>
<evidence type="ECO:0000256" key="5">
    <source>
        <dbReference type="ARBA" id="ARBA00022519"/>
    </source>
</evidence>
<dbReference type="Gene3D" id="3.30.1150.10">
    <property type="match status" value="1"/>
</dbReference>
<dbReference type="SUPFAM" id="SSF74653">
    <property type="entry name" value="TolA/TonB C-terminal domain"/>
    <property type="match status" value="1"/>
</dbReference>
<dbReference type="PROSITE" id="PS52015">
    <property type="entry name" value="TONB_CTD"/>
    <property type="match status" value="1"/>
</dbReference>
<evidence type="ECO:0000313" key="15">
    <source>
        <dbReference type="EMBL" id="SJX22160.1"/>
    </source>
</evidence>
<dbReference type="InterPro" id="IPR051045">
    <property type="entry name" value="TonB-dependent_transducer"/>
</dbReference>
<evidence type="ECO:0000313" key="14">
    <source>
        <dbReference type="EMBL" id="QPS04538.1"/>
    </source>
</evidence>
<evidence type="ECO:0000313" key="20">
    <source>
        <dbReference type="Proteomes" id="UP001157887"/>
    </source>
</evidence>
<sequence>MGTTFEDLEKNSAKKLTGIGVVIFLHVLVGLVLMAGLAKDIVKPSTEPVELVILQDIKPPEPEPPKEVPPEPPKMVEKVAQQPDPKPVEKVVPVQKTVATPVTKPTISTPTPVASSPSPSPSPTPTPTAAAPSPAPKPTGVTRGVSEGEAGCKAPSYPREAEMSGISGTVLISVFVDTNGKAQEVKVKRSTGDRTLDRAATKAYSLCTFKPAMKDGVAQSAWFDIPYEFVLE</sequence>
<dbReference type="InterPro" id="IPR006260">
    <property type="entry name" value="TonB/TolA_C"/>
</dbReference>
<dbReference type="RefSeq" id="WP_004695319.1">
    <property type="nucleotide sequence ID" value="NZ_BBTB01000058.1"/>
</dbReference>
<evidence type="ECO:0000256" key="8">
    <source>
        <dbReference type="ARBA" id="ARBA00022989"/>
    </source>
</evidence>